<dbReference type="AlphaFoldDB" id="A0AAX4HEG9"/>
<dbReference type="KEGG" id="asau:88175386"/>
<feature type="compositionally biased region" description="Low complexity" evidence="1">
    <location>
        <begin position="26"/>
        <end position="38"/>
    </location>
</feature>
<feature type="transmembrane region" description="Helical" evidence="2">
    <location>
        <begin position="117"/>
        <end position="138"/>
    </location>
</feature>
<dbReference type="PANTHER" id="PTHR36089">
    <property type="entry name" value="CHITIN SYNTHASE 3 COMPLEX PROTEIN CSI2-RELATED"/>
    <property type="match status" value="1"/>
</dbReference>
<dbReference type="RefSeq" id="XP_062879333.1">
    <property type="nucleotide sequence ID" value="XM_063023263.1"/>
</dbReference>
<keyword evidence="2" id="KW-0812">Transmembrane</keyword>
<feature type="region of interest" description="Disordered" evidence="1">
    <location>
        <begin position="272"/>
        <end position="291"/>
    </location>
</feature>
<keyword evidence="2" id="KW-1133">Transmembrane helix</keyword>
<dbReference type="GO" id="GO:0000324">
    <property type="term" value="C:fungal-type vacuole"/>
    <property type="evidence" value="ECO:0007669"/>
    <property type="project" value="TreeGrafter"/>
</dbReference>
<proteinExistence type="predicted"/>
<evidence type="ECO:0008006" key="5">
    <source>
        <dbReference type="Google" id="ProtNLM"/>
    </source>
</evidence>
<keyword evidence="2" id="KW-0472">Membrane</keyword>
<evidence type="ECO:0000256" key="2">
    <source>
        <dbReference type="SAM" id="Phobius"/>
    </source>
</evidence>
<dbReference type="EMBL" id="CP138898">
    <property type="protein sequence ID" value="WPK26954.1"/>
    <property type="molecule type" value="Genomic_DNA"/>
</dbReference>
<evidence type="ECO:0000256" key="1">
    <source>
        <dbReference type="SAM" id="MobiDB-lite"/>
    </source>
</evidence>
<evidence type="ECO:0000313" key="4">
    <source>
        <dbReference type="Proteomes" id="UP001338582"/>
    </source>
</evidence>
<feature type="compositionally biased region" description="Polar residues" evidence="1">
    <location>
        <begin position="39"/>
        <end position="56"/>
    </location>
</feature>
<organism evidence="3 4">
    <name type="scientific">Australozyma saopauloensis</name>
    <dbReference type="NCBI Taxonomy" id="291208"/>
    <lineage>
        <taxon>Eukaryota</taxon>
        <taxon>Fungi</taxon>
        <taxon>Dikarya</taxon>
        <taxon>Ascomycota</taxon>
        <taxon>Saccharomycotina</taxon>
        <taxon>Pichiomycetes</taxon>
        <taxon>Metschnikowiaceae</taxon>
        <taxon>Australozyma</taxon>
    </lineage>
</organism>
<dbReference type="PANTHER" id="PTHR36089:SF1">
    <property type="entry name" value="CHITIN SYNTHASE 3 COMPLEX PROTEIN CSI2-RELATED"/>
    <property type="match status" value="1"/>
</dbReference>
<name>A0AAX4HEG9_9ASCO</name>
<feature type="region of interest" description="Disordered" evidence="1">
    <location>
        <begin position="21"/>
        <end position="56"/>
    </location>
</feature>
<dbReference type="GO" id="GO:0005935">
    <property type="term" value="C:cellular bud neck"/>
    <property type="evidence" value="ECO:0007669"/>
    <property type="project" value="TreeGrafter"/>
</dbReference>
<reference evidence="3 4" key="1">
    <citation type="submission" date="2023-10" db="EMBL/GenBank/DDBJ databases">
        <title>Draft Genome Sequence of Candida saopaulonensis from a very Premature Infant with Sepsis.</title>
        <authorList>
            <person name="Ning Y."/>
            <person name="Dai R."/>
            <person name="Xiao M."/>
            <person name="Xu Y."/>
            <person name="Yan Q."/>
            <person name="Zhang L."/>
        </authorList>
    </citation>
    <scope>NUCLEOTIDE SEQUENCE [LARGE SCALE GENOMIC DNA]</scope>
    <source>
        <strain evidence="3 4">19XY460</strain>
    </source>
</reference>
<dbReference type="InterPro" id="IPR051009">
    <property type="entry name" value="PRM"/>
</dbReference>
<protein>
    <recommendedName>
        <fullName evidence="5">Vacuolar membrane protein</fullName>
    </recommendedName>
</protein>
<gene>
    <name evidence="3" type="ORF">PUMCH_004325</name>
</gene>
<dbReference type="Proteomes" id="UP001338582">
    <property type="component" value="Chromosome 5"/>
</dbReference>
<keyword evidence="4" id="KW-1185">Reference proteome</keyword>
<evidence type="ECO:0000313" key="3">
    <source>
        <dbReference type="EMBL" id="WPK26954.1"/>
    </source>
</evidence>
<dbReference type="GeneID" id="88175386"/>
<sequence>MYVETFTTSIDPLVLRRDDKLPALNTGTTTSTQAPSTTNLDQSSTATDSSLTSQKSAAPNLANLPQMSSSKAGGLPGLPTLTTTSATSATFTTPAIDVPSIKNNPFISSTNKPRGTVFIGVGSAVAAVLVLFGLYNLIKSFMASSLAKKTVNNEKRSYQRFADNAAYRDNNRSSTVFDNLTTVGSRLPPGPGSYTGSQYEGSNSFFELMPVTSHQDLTNMFISPTREVMTGHSRSLADSQVNVSTLGSGRPGLNAIGNRSSQHMPSMYFHEGASNSTVGAGAVPTRTPERRRRAVPSMYLEDLVDDDFNKQISGENKPSP</sequence>
<accession>A0AAX4HEG9</accession>